<evidence type="ECO:0000313" key="2">
    <source>
        <dbReference type="EMBL" id="EXV01812.1"/>
    </source>
</evidence>
<evidence type="ECO:0000256" key="1">
    <source>
        <dbReference type="SAM" id="Phobius"/>
    </source>
</evidence>
<gene>
    <name evidence="2" type="ORF">X797_005331</name>
</gene>
<keyword evidence="1" id="KW-0472">Membrane</keyword>
<name>A0A0A1UVC4_9HYPO</name>
<keyword evidence="1" id="KW-1133">Transmembrane helix</keyword>
<comment type="caution">
    <text evidence="2">The sequence shown here is derived from an EMBL/GenBank/DDBJ whole genome shotgun (WGS) entry which is preliminary data.</text>
</comment>
<keyword evidence="1" id="KW-0812">Transmembrane</keyword>
<reference evidence="2 3" key="1">
    <citation type="submission" date="2014-02" db="EMBL/GenBank/DDBJ databases">
        <title>The genome sequence of the entomopathogenic fungus Metarhizium robertsii ARSEF 2575.</title>
        <authorList>
            <person name="Giuliano Garisto Donzelli B."/>
            <person name="Roe B.A."/>
            <person name="Macmil S.L."/>
            <person name="Krasnoff S.B."/>
            <person name="Gibson D.M."/>
        </authorList>
    </citation>
    <scope>NUCLEOTIDE SEQUENCE [LARGE SCALE GENOMIC DNA]</scope>
    <source>
        <strain evidence="2 3">ARSEF 2575</strain>
    </source>
</reference>
<dbReference type="EMBL" id="JELW01000007">
    <property type="protein sequence ID" value="EXV01812.1"/>
    <property type="molecule type" value="Genomic_DNA"/>
</dbReference>
<dbReference type="OrthoDB" id="4941496at2759"/>
<accession>A0A0A1UVC4</accession>
<protein>
    <submittedName>
        <fullName evidence="2">Uncharacterized protein</fullName>
    </submittedName>
</protein>
<dbReference type="AlphaFoldDB" id="A0A0A1UVC4"/>
<dbReference type="HOGENOM" id="CLU_1619415_0_0_1"/>
<dbReference type="Proteomes" id="UP000030151">
    <property type="component" value="Unassembled WGS sequence"/>
</dbReference>
<feature type="transmembrane region" description="Helical" evidence="1">
    <location>
        <begin position="12"/>
        <end position="38"/>
    </location>
</feature>
<evidence type="ECO:0000313" key="3">
    <source>
        <dbReference type="Proteomes" id="UP000030151"/>
    </source>
</evidence>
<organism evidence="2 3">
    <name type="scientific">Metarhizium robertsii</name>
    <dbReference type="NCBI Taxonomy" id="568076"/>
    <lineage>
        <taxon>Eukaryota</taxon>
        <taxon>Fungi</taxon>
        <taxon>Dikarya</taxon>
        <taxon>Ascomycota</taxon>
        <taxon>Pezizomycotina</taxon>
        <taxon>Sordariomycetes</taxon>
        <taxon>Hypocreomycetidae</taxon>
        <taxon>Hypocreales</taxon>
        <taxon>Clavicipitaceae</taxon>
        <taxon>Metarhizium</taxon>
    </lineage>
</organism>
<sequence length="166" mass="18670">MTTTPQQLPDPVAHAVAAIPIPRTTLLVLLCLFIVIFIRITHFTLSENHEYAITRSVRCQHRQAQAQAHEPSSSRPHRKMTASWASVGFNTLTPPRCSLYSIPNLVFANNTLDSRISAPLLVRQEHKEQIESVEMDSVAVNAEEDWEDYSPPIGTNNLNTPWSWTA</sequence>
<proteinExistence type="predicted"/>